<dbReference type="NCBIfam" id="NF040535">
    <property type="entry name" value="LiaF_C_term"/>
    <property type="match status" value="1"/>
</dbReference>
<feature type="transmembrane region" description="Helical" evidence="1">
    <location>
        <begin position="32"/>
        <end position="50"/>
    </location>
</feature>
<feature type="transmembrane region" description="Helical" evidence="1">
    <location>
        <begin position="57"/>
        <end position="76"/>
    </location>
</feature>
<gene>
    <name evidence="4" type="ORF">GCM10011409_31570</name>
</gene>
<dbReference type="InterPro" id="IPR016975">
    <property type="entry name" value="Cell_wall_LiaF"/>
</dbReference>
<sequence>MFRYILALGLIILGAVLVLANIGIIDFQIDEYWGLIIPLVIMLLGLKLFIDEFKYKGGSWIFGSLLVIFGSLLLLGELGIIEFTFSDIVKLWPLLIIYVGYSIIKPGRRHKTFVSEKDDKEKKFYDKKVRRLSVGDHEFKQPNWKVEPMNLWTAAGSYYIDFTKAFIPEKEIPITINSWAGDVQILLPEHVAFRIDASVKAGEIKIIDQTADGVINHSIFYESVDYDIADRKLDITVKLKAGSIRVDTV</sequence>
<feature type="domain" description="Cell wall-active antibiotics response LiaF-like C-terminal" evidence="2">
    <location>
        <begin position="134"/>
        <end position="246"/>
    </location>
</feature>
<evidence type="ECO:0000313" key="4">
    <source>
        <dbReference type="EMBL" id="GGB51688.1"/>
    </source>
</evidence>
<reference evidence="4" key="1">
    <citation type="journal article" date="2014" name="Int. J. Syst. Evol. Microbiol.">
        <title>Complete genome sequence of Corynebacterium casei LMG S-19264T (=DSM 44701T), isolated from a smear-ripened cheese.</title>
        <authorList>
            <consortium name="US DOE Joint Genome Institute (JGI-PGF)"/>
            <person name="Walter F."/>
            <person name="Albersmeier A."/>
            <person name="Kalinowski J."/>
            <person name="Ruckert C."/>
        </authorList>
    </citation>
    <scope>NUCLEOTIDE SEQUENCE</scope>
    <source>
        <strain evidence="4">CGMCC 1.15454</strain>
    </source>
</reference>
<dbReference type="PIRSF" id="PIRSF031509">
    <property type="entry name" value="Cell_wall_LiaF/YvqF"/>
    <property type="match status" value="1"/>
</dbReference>
<dbReference type="Pfam" id="PF09922">
    <property type="entry name" value="LiaF-like_C"/>
    <property type="match status" value="1"/>
</dbReference>
<comment type="caution">
    <text evidence="4">The sequence shown here is derived from an EMBL/GenBank/DDBJ whole genome shotgun (WGS) entry which is preliminary data.</text>
</comment>
<organism evidence="4 5">
    <name type="scientific">Lentibacillus populi</name>
    <dbReference type="NCBI Taxonomy" id="1827502"/>
    <lineage>
        <taxon>Bacteria</taxon>
        <taxon>Bacillati</taxon>
        <taxon>Bacillota</taxon>
        <taxon>Bacilli</taxon>
        <taxon>Bacillales</taxon>
        <taxon>Bacillaceae</taxon>
        <taxon>Lentibacillus</taxon>
    </lineage>
</organism>
<evidence type="ECO:0000256" key="1">
    <source>
        <dbReference type="SAM" id="Phobius"/>
    </source>
</evidence>
<dbReference type="GO" id="GO:0016020">
    <property type="term" value="C:membrane"/>
    <property type="evidence" value="ECO:0007669"/>
    <property type="project" value="InterPro"/>
</dbReference>
<dbReference type="Proteomes" id="UP000621492">
    <property type="component" value="Unassembled WGS sequence"/>
</dbReference>
<keyword evidence="5" id="KW-1185">Reference proteome</keyword>
<dbReference type="InterPro" id="IPR047793">
    <property type="entry name" value="LiaF_C"/>
</dbReference>
<dbReference type="EMBL" id="BMJD01000029">
    <property type="protein sequence ID" value="GGB51688.1"/>
    <property type="molecule type" value="Genomic_DNA"/>
</dbReference>
<dbReference type="Pfam" id="PF22570">
    <property type="entry name" value="LiaF-TM"/>
    <property type="match status" value="1"/>
</dbReference>
<keyword evidence="1" id="KW-0812">Transmembrane</keyword>
<keyword evidence="1" id="KW-1133">Transmembrane helix</keyword>
<evidence type="ECO:0000313" key="5">
    <source>
        <dbReference type="Proteomes" id="UP000621492"/>
    </source>
</evidence>
<accession>A0A9W5TZX7</accession>
<name>A0A9W5TZX7_9BACI</name>
<proteinExistence type="predicted"/>
<feature type="transmembrane region" description="Helical" evidence="1">
    <location>
        <begin position="88"/>
        <end position="104"/>
    </location>
</feature>
<dbReference type="InterPro" id="IPR024425">
    <property type="entry name" value="LiaF-like_C"/>
</dbReference>
<dbReference type="AlphaFoldDB" id="A0A9W5TZX7"/>
<feature type="domain" description="LiaF transmembrane" evidence="3">
    <location>
        <begin position="6"/>
        <end position="110"/>
    </location>
</feature>
<keyword evidence="1" id="KW-0472">Membrane</keyword>
<dbReference type="InterPro" id="IPR054331">
    <property type="entry name" value="LiaF_TM"/>
</dbReference>
<evidence type="ECO:0008006" key="6">
    <source>
        <dbReference type="Google" id="ProtNLM"/>
    </source>
</evidence>
<dbReference type="RefSeq" id="WP_230856054.1">
    <property type="nucleotide sequence ID" value="NZ_BMJD01000029.1"/>
</dbReference>
<evidence type="ECO:0000259" key="3">
    <source>
        <dbReference type="Pfam" id="PF22570"/>
    </source>
</evidence>
<reference evidence="4" key="2">
    <citation type="submission" date="2020-09" db="EMBL/GenBank/DDBJ databases">
        <authorList>
            <person name="Sun Q."/>
            <person name="Zhou Y."/>
        </authorList>
    </citation>
    <scope>NUCLEOTIDE SEQUENCE</scope>
    <source>
        <strain evidence="4">CGMCC 1.15454</strain>
    </source>
</reference>
<evidence type="ECO:0000259" key="2">
    <source>
        <dbReference type="Pfam" id="PF09922"/>
    </source>
</evidence>
<protein>
    <recommendedName>
        <fullName evidence="6">Cell wall-active antibiotics response LiaF-like C-terminal domain-containing protein</fullName>
    </recommendedName>
</protein>